<keyword evidence="5" id="KW-1185">Reference proteome</keyword>
<dbReference type="InterPro" id="IPR024253">
    <property type="entry name" value="Phosducin_thioredoxin-like_dom"/>
</dbReference>
<dbReference type="STRING" id="47428.A0A284QPU8"/>
<feature type="compositionally biased region" description="Polar residues" evidence="2">
    <location>
        <begin position="77"/>
        <end position="90"/>
    </location>
</feature>
<evidence type="ECO:0000313" key="5">
    <source>
        <dbReference type="Proteomes" id="UP000219338"/>
    </source>
</evidence>
<evidence type="ECO:0000256" key="2">
    <source>
        <dbReference type="SAM" id="MobiDB-lite"/>
    </source>
</evidence>
<dbReference type="Pfam" id="PF02114">
    <property type="entry name" value="Phosducin"/>
    <property type="match status" value="1"/>
</dbReference>
<feature type="region of interest" description="Disordered" evidence="2">
    <location>
        <begin position="50"/>
        <end position="118"/>
    </location>
</feature>
<dbReference type="AlphaFoldDB" id="A0A284QPU8"/>
<reference evidence="5" key="1">
    <citation type="journal article" date="2017" name="Nat. Ecol. Evol.">
        <title>Genome expansion and lineage-specific genetic innovations in the forest pathogenic fungi Armillaria.</title>
        <authorList>
            <person name="Sipos G."/>
            <person name="Prasanna A.N."/>
            <person name="Walter M.C."/>
            <person name="O'Connor E."/>
            <person name="Balint B."/>
            <person name="Krizsan K."/>
            <person name="Kiss B."/>
            <person name="Hess J."/>
            <person name="Varga T."/>
            <person name="Slot J."/>
            <person name="Riley R."/>
            <person name="Boka B."/>
            <person name="Rigling D."/>
            <person name="Barry K."/>
            <person name="Lee J."/>
            <person name="Mihaltcheva S."/>
            <person name="LaButti K."/>
            <person name="Lipzen A."/>
            <person name="Waldron R."/>
            <person name="Moloney N.M."/>
            <person name="Sperisen C."/>
            <person name="Kredics L."/>
            <person name="Vagvoelgyi C."/>
            <person name="Patrignani A."/>
            <person name="Fitzpatrick D."/>
            <person name="Nagy I."/>
            <person name="Doyle S."/>
            <person name="Anderson J.B."/>
            <person name="Grigoriev I.V."/>
            <person name="Gueldener U."/>
            <person name="Muensterkoetter M."/>
            <person name="Nagy L.G."/>
        </authorList>
    </citation>
    <scope>NUCLEOTIDE SEQUENCE [LARGE SCALE GENOMIC DNA]</scope>
    <source>
        <strain evidence="5">C18/9</strain>
    </source>
</reference>
<dbReference type="OrthoDB" id="70588at2759"/>
<proteinExistence type="inferred from homology"/>
<name>A0A284QPU8_ARMOS</name>
<feature type="compositionally biased region" description="Acidic residues" evidence="2">
    <location>
        <begin position="334"/>
        <end position="347"/>
    </location>
</feature>
<dbReference type="Gene3D" id="3.40.30.10">
    <property type="entry name" value="Glutaredoxin"/>
    <property type="match status" value="1"/>
</dbReference>
<protein>
    <recommendedName>
        <fullName evidence="3">Phosducin domain-containing protein</fullName>
    </recommendedName>
</protein>
<dbReference type="InterPro" id="IPR036249">
    <property type="entry name" value="Thioredoxin-like_sf"/>
</dbReference>
<feature type="compositionally biased region" description="Acidic residues" evidence="2">
    <location>
        <begin position="256"/>
        <end position="267"/>
    </location>
</feature>
<dbReference type="Proteomes" id="UP000219338">
    <property type="component" value="Unassembled WGS sequence"/>
</dbReference>
<dbReference type="EMBL" id="FUEG01000001">
    <property type="protein sequence ID" value="SJK98506.1"/>
    <property type="molecule type" value="Genomic_DNA"/>
</dbReference>
<dbReference type="SUPFAM" id="SSF52833">
    <property type="entry name" value="Thioredoxin-like"/>
    <property type="match status" value="1"/>
</dbReference>
<feature type="domain" description="Phosducin" evidence="3">
    <location>
        <begin position="168"/>
        <end position="225"/>
    </location>
</feature>
<feature type="region of interest" description="Disordered" evidence="2">
    <location>
        <begin position="325"/>
        <end position="347"/>
    </location>
</feature>
<feature type="compositionally biased region" description="Low complexity" evidence="2">
    <location>
        <begin position="52"/>
        <end position="66"/>
    </location>
</feature>
<feature type="region of interest" description="Disordered" evidence="2">
    <location>
        <begin position="226"/>
        <end position="275"/>
    </location>
</feature>
<organism evidence="4 5">
    <name type="scientific">Armillaria ostoyae</name>
    <name type="common">Armillaria root rot fungus</name>
    <dbReference type="NCBI Taxonomy" id="47428"/>
    <lineage>
        <taxon>Eukaryota</taxon>
        <taxon>Fungi</taxon>
        <taxon>Dikarya</taxon>
        <taxon>Basidiomycota</taxon>
        <taxon>Agaricomycotina</taxon>
        <taxon>Agaricomycetes</taxon>
        <taxon>Agaricomycetidae</taxon>
        <taxon>Agaricales</taxon>
        <taxon>Marasmiineae</taxon>
        <taxon>Physalacriaceae</taxon>
        <taxon>Armillaria</taxon>
    </lineage>
</organism>
<evidence type="ECO:0000313" key="4">
    <source>
        <dbReference type="EMBL" id="SJK98506.1"/>
    </source>
</evidence>
<dbReference type="PANTHER" id="PTHR46052">
    <property type="entry name" value="PHOSDUCIN-LIKE PROTEIN"/>
    <property type="match status" value="1"/>
</dbReference>
<evidence type="ECO:0000259" key="3">
    <source>
        <dbReference type="Pfam" id="PF02114"/>
    </source>
</evidence>
<dbReference type="PANTHER" id="PTHR46052:SF1">
    <property type="entry name" value="PHOSDUCIN-LIKE PROTEIN"/>
    <property type="match status" value="1"/>
</dbReference>
<evidence type="ECO:0000256" key="1">
    <source>
        <dbReference type="ARBA" id="ARBA00009686"/>
    </source>
</evidence>
<sequence length="347" mass="39401">MNLGHFGVPDRTRAQLAITSFPLTYGHQSIGARRLYADIESLVLSGELFNGTSRSSSPIRTPSPSSDKGWHDDEIDSSNALVPQEPQQESIGMGPGRTGVKGVIRDRDEAETLERQRQAKEMAELRIRMEKSSLGGKTYLEEEREKADRGGDKVDPLVKNERERRDFFGMAVEKEDKGAWVIVHLYEPSLDRCYTLDETLSRLARSHPDTKFLRCRASALGFASTGSSVTKSTTHRPSRSIHDDEDDPYSDKDNDHDEDEDDYESDEQDRYTEEDVDLDMLPTMLVYRDGQLIHNWVRVDWEAGATGIDELLEKNRILRPAESFLGRDNFGLPSDDEDDDLLWDEES</sequence>
<feature type="compositionally biased region" description="Basic and acidic residues" evidence="2">
    <location>
        <begin position="103"/>
        <end position="118"/>
    </location>
</feature>
<comment type="similarity">
    <text evidence="1">Belongs to the phosducin family.</text>
</comment>
<dbReference type="OMA" id="KGWHDDE"/>
<dbReference type="InterPro" id="IPR051499">
    <property type="entry name" value="Phosducin-like_reg"/>
</dbReference>
<gene>
    <name evidence="4" type="ORF">ARMOST_01774</name>
</gene>
<accession>A0A284QPU8</accession>